<dbReference type="Proteomes" id="UP000265515">
    <property type="component" value="Unassembled WGS sequence"/>
</dbReference>
<organism evidence="2 3">
    <name type="scientific">Chara braunii</name>
    <name type="common">Braun's stonewort</name>
    <dbReference type="NCBI Taxonomy" id="69332"/>
    <lineage>
        <taxon>Eukaryota</taxon>
        <taxon>Viridiplantae</taxon>
        <taxon>Streptophyta</taxon>
        <taxon>Charophyceae</taxon>
        <taxon>Charales</taxon>
        <taxon>Characeae</taxon>
        <taxon>Chara</taxon>
    </lineage>
</organism>
<sequence>MAHSLMARSDGATTSGQAVRDDALLARILHEHEEMKVKMEVAEVANKRAESLEEALRLMKQRHEDALQEAETWKKEALQSDNKRSRVAISPSSQLRMPPAATPRKTPAERPPCDPSQLVHLHALEVNALKELRLQELNRRREAEKENAKLKEELARRDAGPKSPFQQKLDDAGGSVARTSRAKKKTIEDDESGKENERGVFYSRSKERVRQ</sequence>
<protein>
    <submittedName>
        <fullName evidence="2">Uncharacterized protein</fullName>
    </submittedName>
</protein>
<dbReference type="Gramene" id="GBG76593">
    <property type="protein sequence ID" value="GBG76593"/>
    <property type="gene ID" value="CBR_g22472"/>
</dbReference>
<keyword evidence="3" id="KW-1185">Reference proteome</keyword>
<evidence type="ECO:0000256" key="1">
    <source>
        <dbReference type="SAM" id="MobiDB-lite"/>
    </source>
</evidence>
<feature type="compositionally biased region" description="Basic and acidic residues" evidence="1">
    <location>
        <begin position="140"/>
        <end position="160"/>
    </location>
</feature>
<dbReference type="AlphaFoldDB" id="A0A388L315"/>
<feature type="region of interest" description="Disordered" evidence="1">
    <location>
        <begin position="70"/>
        <end position="114"/>
    </location>
</feature>
<accession>A0A388L315</accession>
<feature type="region of interest" description="Disordered" evidence="1">
    <location>
        <begin position="1"/>
        <end position="20"/>
    </location>
</feature>
<feature type="compositionally biased region" description="Basic and acidic residues" evidence="1">
    <location>
        <begin position="70"/>
        <end position="84"/>
    </location>
</feature>
<comment type="caution">
    <text evidence="2">The sequence shown here is derived from an EMBL/GenBank/DDBJ whole genome shotgun (WGS) entry which is preliminary data.</text>
</comment>
<reference evidence="2 3" key="1">
    <citation type="journal article" date="2018" name="Cell">
        <title>The Chara Genome: Secondary Complexity and Implications for Plant Terrestrialization.</title>
        <authorList>
            <person name="Nishiyama T."/>
            <person name="Sakayama H."/>
            <person name="Vries J.D."/>
            <person name="Buschmann H."/>
            <person name="Saint-Marcoux D."/>
            <person name="Ullrich K.K."/>
            <person name="Haas F.B."/>
            <person name="Vanderstraeten L."/>
            <person name="Becker D."/>
            <person name="Lang D."/>
            <person name="Vosolsobe S."/>
            <person name="Rombauts S."/>
            <person name="Wilhelmsson P.K.I."/>
            <person name="Janitza P."/>
            <person name="Kern R."/>
            <person name="Heyl A."/>
            <person name="Rumpler F."/>
            <person name="Villalobos L.I.A.C."/>
            <person name="Clay J.M."/>
            <person name="Skokan R."/>
            <person name="Toyoda A."/>
            <person name="Suzuki Y."/>
            <person name="Kagoshima H."/>
            <person name="Schijlen E."/>
            <person name="Tajeshwar N."/>
            <person name="Catarino B."/>
            <person name="Hetherington A.J."/>
            <person name="Saltykova A."/>
            <person name="Bonnot C."/>
            <person name="Breuninger H."/>
            <person name="Symeonidi A."/>
            <person name="Radhakrishnan G.V."/>
            <person name="Van Nieuwerburgh F."/>
            <person name="Deforce D."/>
            <person name="Chang C."/>
            <person name="Karol K.G."/>
            <person name="Hedrich R."/>
            <person name="Ulvskov P."/>
            <person name="Glockner G."/>
            <person name="Delwiche C.F."/>
            <person name="Petrasek J."/>
            <person name="Van de Peer Y."/>
            <person name="Friml J."/>
            <person name="Beilby M."/>
            <person name="Dolan L."/>
            <person name="Kohara Y."/>
            <person name="Sugano S."/>
            <person name="Fujiyama A."/>
            <person name="Delaux P.-M."/>
            <person name="Quint M."/>
            <person name="TheiBen G."/>
            <person name="Hagemann M."/>
            <person name="Harholt J."/>
            <person name="Dunand C."/>
            <person name="Zachgo S."/>
            <person name="Langdale J."/>
            <person name="Maumus F."/>
            <person name="Straeten D.V.D."/>
            <person name="Gould S.B."/>
            <person name="Rensing S.A."/>
        </authorList>
    </citation>
    <scope>NUCLEOTIDE SEQUENCE [LARGE SCALE GENOMIC DNA]</scope>
    <source>
        <strain evidence="2 3">S276</strain>
    </source>
</reference>
<proteinExistence type="predicted"/>
<evidence type="ECO:0000313" key="3">
    <source>
        <dbReference type="Proteomes" id="UP000265515"/>
    </source>
</evidence>
<feature type="region of interest" description="Disordered" evidence="1">
    <location>
        <begin position="140"/>
        <end position="211"/>
    </location>
</feature>
<evidence type="ECO:0000313" key="2">
    <source>
        <dbReference type="EMBL" id="GBG76593.1"/>
    </source>
</evidence>
<feature type="compositionally biased region" description="Basic and acidic residues" evidence="1">
    <location>
        <begin position="193"/>
        <end position="211"/>
    </location>
</feature>
<gene>
    <name evidence="2" type="ORF">CBR_g22472</name>
</gene>
<name>A0A388L315_CHABU</name>
<dbReference type="EMBL" id="BFEA01000248">
    <property type="protein sequence ID" value="GBG76593.1"/>
    <property type="molecule type" value="Genomic_DNA"/>
</dbReference>